<keyword evidence="5" id="KW-0418">Kinase</keyword>
<organism evidence="14 15">
    <name type="scientific">Trapa incisa</name>
    <dbReference type="NCBI Taxonomy" id="236973"/>
    <lineage>
        <taxon>Eukaryota</taxon>
        <taxon>Viridiplantae</taxon>
        <taxon>Streptophyta</taxon>
        <taxon>Embryophyta</taxon>
        <taxon>Tracheophyta</taxon>
        <taxon>Spermatophyta</taxon>
        <taxon>Magnoliopsida</taxon>
        <taxon>eudicotyledons</taxon>
        <taxon>Gunneridae</taxon>
        <taxon>Pentapetalae</taxon>
        <taxon>rosids</taxon>
        <taxon>malvids</taxon>
        <taxon>Myrtales</taxon>
        <taxon>Lythraceae</taxon>
        <taxon>Trapa</taxon>
    </lineage>
</organism>
<dbReference type="GO" id="GO:0005840">
    <property type="term" value="C:ribosome"/>
    <property type="evidence" value="ECO:0007669"/>
    <property type="project" value="UniProtKB-KW"/>
</dbReference>
<protein>
    <recommendedName>
        <fullName evidence="13">Protein kinase domain-containing protein</fullName>
    </recommendedName>
</protein>
<dbReference type="InterPro" id="IPR014721">
    <property type="entry name" value="Ribsml_uS5_D2-typ_fold_subgr"/>
</dbReference>
<dbReference type="PROSITE" id="PS50011">
    <property type="entry name" value="PROTEIN_KINASE_DOM"/>
    <property type="match status" value="1"/>
</dbReference>
<evidence type="ECO:0000256" key="2">
    <source>
        <dbReference type="ARBA" id="ARBA00022527"/>
    </source>
</evidence>
<dbReference type="GO" id="GO:0004674">
    <property type="term" value="F:protein serine/threonine kinase activity"/>
    <property type="evidence" value="ECO:0007669"/>
    <property type="project" value="UniProtKB-KW"/>
</dbReference>
<feature type="binding site" evidence="9">
    <location>
        <position position="531"/>
    </location>
    <ligand>
        <name>ATP</name>
        <dbReference type="ChEBI" id="CHEBI:30616"/>
    </ligand>
</feature>
<sequence length="849" mass="92742">MAAPVESVQCFGRKKTAAAVTYCKRGRGLIKINGVPIELVEPEILRFKAYEPILLLGRHRFAGVDMRIRVKGGGHTSQIYAIRQSIAKALVAFYQKYVDEQSKKEIKDILVRYDRTLLVADPRRCEPKKFGGRGARARAAVSLLIAVPPRIYGVLLKISPCADPPPPLHALSASAAAMAVPAASLLLVSLSFLAMRLPLIAAECALDLSKLNFTLVASVCSSKDERAKCCRYINAGIAVSVASYANETGSLGVTSDSAPACLQSIAQTLELYGVPLNAMAFCGLGTKITVNYECVGQTTVTEMMQSTGFGVVSQNCGGPISAATDCRKCVNTGIVYLHHLIGPVDNVTLSTCRNAAFAALASQFDYSSTTNFAACFFGIEGPSIFSVSNTSQSPSASNASSNPPVATSPSQIILGVPLNQTHHSYHLTLVPIIGVAVTVLAILTLVVLLYLIRRKRKELDVSEDIDRASSKAFPPPHSLKKLQEGPAFMFRKFSYKETKKATDNFSTVIGKGGFGTVYKARFSDDSLAAVKRMNRVSEQGEDEFCREIELLARLHHRHLVSLKGFCVEKRERILMYEYMVNRSLKDHLHAPGGTPLSWRMRIQIAIDVANALEYLHFYCDPPLCHRDIKSSNILLDENFVAKVADFGLVHASKNGSICFEPVNTDIRGTPGYMDPEYIVTQELTEKSDIYSYGVLLLELMTGRQAIQDGKNLVEWSRPYMASESRMIELLDPAVHESIDFGQLKTVVSIVQWCTQHEGRARPSVKQILRLLYESSEVVNSGSLVDDEIDGGSEGKGRASKGKMQRNDMITHSGDVRALASSSSTSRSYCSRSFLLENGSPQSPPNILSL</sequence>
<dbReference type="FunFam" id="1.10.510.10:FF:000381">
    <property type="entry name" value="Putative receptor-like protein kinase"/>
    <property type="match status" value="1"/>
</dbReference>
<dbReference type="SMART" id="SM00220">
    <property type="entry name" value="S_TKc"/>
    <property type="match status" value="1"/>
</dbReference>
<evidence type="ECO:0000256" key="9">
    <source>
        <dbReference type="PROSITE-ProRule" id="PRU10141"/>
    </source>
</evidence>
<dbReference type="PROSITE" id="PS00107">
    <property type="entry name" value="PROTEIN_KINASE_ATP"/>
    <property type="match status" value="1"/>
</dbReference>
<dbReference type="Gene3D" id="3.30.200.20">
    <property type="entry name" value="Phosphorylase Kinase, domain 1"/>
    <property type="match status" value="1"/>
</dbReference>
<dbReference type="Gene3D" id="3.30.230.10">
    <property type="match status" value="1"/>
</dbReference>
<evidence type="ECO:0000256" key="3">
    <source>
        <dbReference type="ARBA" id="ARBA00022679"/>
    </source>
</evidence>
<reference evidence="14 15" key="1">
    <citation type="journal article" date="2023" name="Hortic Res">
        <title>Pangenome of water caltrop reveals structural variations and asymmetric subgenome divergence after allopolyploidization.</title>
        <authorList>
            <person name="Zhang X."/>
            <person name="Chen Y."/>
            <person name="Wang L."/>
            <person name="Yuan Y."/>
            <person name="Fang M."/>
            <person name="Shi L."/>
            <person name="Lu R."/>
            <person name="Comes H.P."/>
            <person name="Ma Y."/>
            <person name="Chen Y."/>
            <person name="Huang G."/>
            <person name="Zhou Y."/>
            <person name="Zheng Z."/>
            <person name="Qiu Y."/>
        </authorList>
    </citation>
    <scope>NUCLEOTIDE SEQUENCE [LARGE SCALE GENOMIC DNA]</scope>
    <source>
        <tissue evidence="14">Roots</tissue>
    </source>
</reference>
<dbReference type="PROSITE" id="PS00360">
    <property type="entry name" value="RIBOSOMAL_S9"/>
    <property type="match status" value="1"/>
</dbReference>
<dbReference type="SUPFAM" id="SSF54211">
    <property type="entry name" value="Ribosomal protein S5 domain 2-like"/>
    <property type="match status" value="1"/>
</dbReference>
<dbReference type="Gene3D" id="1.10.510.10">
    <property type="entry name" value="Transferase(Phosphotransferase) domain 1"/>
    <property type="match status" value="1"/>
</dbReference>
<dbReference type="Pfam" id="PF00380">
    <property type="entry name" value="Ribosomal_S9"/>
    <property type="match status" value="1"/>
</dbReference>
<dbReference type="PANTHER" id="PTHR47989:SF36">
    <property type="entry name" value="PROTEIN KINASE DOMAIN-CONTAINING PROTEIN"/>
    <property type="match status" value="1"/>
</dbReference>
<evidence type="ECO:0000256" key="12">
    <source>
        <dbReference type="SAM" id="Phobius"/>
    </source>
</evidence>
<dbReference type="InterPro" id="IPR011009">
    <property type="entry name" value="Kinase-like_dom_sf"/>
</dbReference>
<keyword evidence="3" id="KW-0808">Transferase</keyword>
<evidence type="ECO:0000256" key="4">
    <source>
        <dbReference type="ARBA" id="ARBA00022741"/>
    </source>
</evidence>
<keyword evidence="12" id="KW-1133">Transmembrane helix</keyword>
<evidence type="ECO:0000256" key="1">
    <source>
        <dbReference type="ARBA" id="ARBA00005251"/>
    </source>
</evidence>
<dbReference type="Pfam" id="PF00069">
    <property type="entry name" value="Pkinase"/>
    <property type="match status" value="1"/>
</dbReference>
<evidence type="ECO:0000256" key="10">
    <source>
        <dbReference type="RuleBase" id="RU003815"/>
    </source>
</evidence>
<dbReference type="InterPro" id="IPR020574">
    <property type="entry name" value="Ribosomal_uS9_CS"/>
</dbReference>
<evidence type="ECO:0000256" key="5">
    <source>
        <dbReference type="ARBA" id="ARBA00022777"/>
    </source>
</evidence>
<comment type="caution">
    <text evidence="14">The sequence shown here is derived from an EMBL/GenBank/DDBJ whole genome shotgun (WGS) entry which is preliminary data.</text>
</comment>
<dbReference type="Pfam" id="PF19160">
    <property type="entry name" value="SPARK"/>
    <property type="match status" value="1"/>
</dbReference>
<dbReference type="PROSITE" id="PS00108">
    <property type="entry name" value="PROTEIN_KINASE_ST"/>
    <property type="match status" value="1"/>
</dbReference>
<dbReference type="GO" id="GO:0006412">
    <property type="term" value="P:translation"/>
    <property type="evidence" value="ECO:0007669"/>
    <property type="project" value="InterPro"/>
</dbReference>
<accession>A0AAN7GN25</accession>
<keyword evidence="6 9" id="KW-0067">ATP-binding</keyword>
<dbReference type="GO" id="GO:1990904">
    <property type="term" value="C:ribonucleoprotein complex"/>
    <property type="evidence" value="ECO:0007669"/>
    <property type="project" value="UniProtKB-KW"/>
</dbReference>
<dbReference type="FunFam" id="3.30.230.10:FF:000007">
    <property type="entry name" value="40S ribosomal protein S16"/>
    <property type="match status" value="1"/>
</dbReference>
<evidence type="ECO:0000256" key="11">
    <source>
        <dbReference type="SAM" id="MobiDB-lite"/>
    </source>
</evidence>
<gene>
    <name evidence="14" type="ORF">SAY87_000323</name>
</gene>
<dbReference type="CDD" id="cd14066">
    <property type="entry name" value="STKc_IRAK"/>
    <property type="match status" value="1"/>
</dbReference>
<proteinExistence type="inferred from homology"/>
<dbReference type="InterPro" id="IPR000754">
    <property type="entry name" value="Ribosomal_uS9"/>
</dbReference>
<evidence type="ECO:0000256" key="7">
    <source>
        <dbReference type="ARBA" id="ARBA00022980"/>
    </source>
</evidence>
<keyword evidence="2" id="KW-0723">Serine/threonine-protein kinase</keyword>
<evidence type="ECO:0000259" key="13">
    <source>
        <dbReference type="PROSITE" id="PS50011"/>
    </source>
</evidence>
<evidence type="ECO:0000313" key="15">
    <source>
        <dbReference type="Proteomes" id="UP001345219"/>
    </source>
</evidence>
<keyword evidence="15" id="KW-1185">Reference proteome</keyword>
<keyword evidence="8 10" id="KW-0687">Ribonucleoprotein</keyword>
<feature type="domain" description="Protein kinase" evidence="13">
    <location>
        <begin position="503"/>
        <end position="778"/>
    </location>
</feature>
<dbReference type="AlphaFoldDB" id="A0AAN7GN25"/>
<keyword evidence="12" id="KW-0472">Membrane</keyword>
<dbReference type="PANTHER" id="PTHR47989">
    <property type="entry name" value="OS01G0750732 PROTEIN"/>
    <property type="match status" value="1"/>
</dbReference>
<keyword evidence="7 10" id="KW-0689">Ribosomal protein</keyword>
<feature type="region of interest" description="Disordered" evidence="11">
    <location>
        <begin position="783"/>
        <end position="818"/>
    </location>
</feature>
<feature type="transmembrane region" description="Helical" evidence="12">
    <location>
        <begin position="429"/>
        <end position="452"/>
    </location>
</feature>
<dbReference type="EMBL" id="JAXIOK010000023">
    <property type="protein sequence ID" value="KAK4742322.1"/>
    <property type="molecule type" value="Genomic_DNA"/>
</dbReference>
<keyword evidence="12" id="KW-0812">Transmembrane</keyword>
<comment type="similarity">
    <text evidence="1 10">Belongs to the universal ribosomal protein uS9 family.</text>
</comment>
<evidence type="ECO:0000256" key="6">
    <source>
        <dbReference type="ARBA" id="ARBA00022840"/>
    </source>
</evidence>
<dbReference type="FunFam" id="3.30.200.20:FF:000420">
    <property type="entry name" value="Putative receptor-like protein kinase"/>
    <property type="match status" value="1"/>
</dbReference>
<dbReference type="InterPro" id="IPR000719">
    <property type="entry name" value="Prot_kinase_dom"/>
</dbReference>
<keyword evidence="4 9" id="KW-0547">Nucleotide-binding</keyword>
<dbReference type="GO" id="GO:0005524">
    <property type="term" value="F:ATP binding"/>
    <property type="evidence" value="ECO:0007669"/>
    <property type="project" value="UniProtKB-UniRule"/>
</dbReference>
<dbReference type="InterPro" id="IPR017441">
    <property type="entry name" value="Protein_kinase_ATP_BS"/>
</dbReference>
<dbReference type="InterPro" id="IPR020568">
    <property type="entry name" value="Ribosomal_Su5_D2-typ_SF"/>
</dbReference>
<evidence type="ECO:0000256" key="8">
    <source>
        <dbReference type="ARBA" id="ARBA00023274"/>
    </source>
</evidence>
<dbReference type="GO" id="GO:0003735">
    <property type="term" value="F:structural constituent of ribosome"/>
    <property type="evidence" value="ECO:0007669"/>
    <property type="project" value="InterPro"/>
</dbReference>
<dbReference type="InterPro" id="IPR008271">
    <property type="entry name" value="Ser/Thr_kinase_AS"/>
</dbReference>
<name>A0AAN7GN25_9MYRT</name>
<dbReference type="SUPFAM" id="SSF56112">
    <property type="entry name" value="Protein kinase-like (PK-like)"/>
    <property type="match status" value="1"/>
</dbReference>
<dbReference type="Proteomes" id="UP001345219">
    <property type="component" value="Chromosome 1"/>
</dbReference>
<dbReference type="InterPro" id="IPR043891">
    <property type="entry name" value="SPARK"/>
</dbReference>
<evidence type="ECO:0000313" key="14">
    <source>
        <dbReference type="EMBL" id="KAK4742322.1"/>
    </source>
</evidence>